<organism evidence="2 3">
    <name type="scientific">Thermoactinomyces vulgaris</name>
    <dbReference type="NCBI Taxonomy" id="2026"/>
    <lineage>
        <taxon>Bacteria</taxon>
        <taxon>Bacillati</taxon>
        <taxon>Bacillota</taxon>
        <taxon>Bacilli</taxon>
        <taxon>Bacillales</taxon>
        <taxon>Thermoactinomycetaceae</taxon>
        <taxon>Thermoactinomyces</taxon>
    </lineage>
</organism>
<gene>
    <name evidence="2" type="ORF">I8U22_08810</name>
</gene>
<evidence type="ECO:0000256" key="1">
    <source>
        <dbReference type="SAM" id="Phobius"/>
    </source>
</evidence>
<sequence length="93" mass="11052">MRSMVMILLILAWMILNGFGFLLMGWDKAQAMKRKWRVRESAFFLLSFFGGATGVWMGMKAFRHKTLHRSFRIGVPVLFAWNLFFLYVLWEII</sequence>
<feature type="transmembrane region" description="Helical" evidence="1">
    <location>
        <begin position="71"/>
        <end position="90"/>
    </location>
</feature>
<accession>A0ABS0QI89</accession>
<keyword evidence="1" id="KW-1133">Transmembrane helix</keyword>
<evidence type="ECO:0000313" key="3">
    <source>
        <dbReference type="Proteomes" id="UP000641910"/>
    </source>
</evidence>
<keyword evidence="3" id="KW-1185">Reference proteome</keyword>
<protein>
    <submittedName>
        <fullName evidence="2">DUF1294 domain-containing protein</fullName>
    </submittedName>
</protein>
<comment type="caution">
    <text evidence="2">The sequence shown here is derived from an EMBL/GenBank/DDBJ whole genome shotgun (WGS) entry which is preliminary data.</text>
</comment>
<dbReference type="Pfam" id="PF06961">
    <property type="entry name" value="DUF1294"/>
    <property type="match status" value="1"/>
</dbReference>
<dbReference type="InterPro" id="IPR010718">
    <property type="entry name" value="DUF1294"/>
</dbReference>
<keyword evidence="1" id="KW-0812">Transmembrane</keyword>
<feature type="transmembrane region" description="Helical" evidence="1">
    <location>
        <begin position="41"/>
        <end position="59"/>
    </location>
</feature>
<evidence type="ECO:0000313" key="2">
    <source>
        <dbReference type="EMBL" id="MBH8588910.1"/>
    </source>
</evidence>
<keyword evidence="1" id="KW-0472">Membrane</keyword>
<dbReference type="Proteomes" id="UP000641910">
    <property type="component" value="Unassembled WGS sequence"/>
</dbReference>
<proteinExistence type="predicted"/>
<name>A0ABS0QI89_THEVU</name>
<dbReference type="EMBL" id="JAECVU010000004">
    <property type="protein sequence ID" value="MBH8588910.1"/>
    <property type="molecule type" value="Genomic_DNA"/>
</dbReference>
<reference evidence="2 3" key="1">
    <citation type="submission" date="2020-12" db="EMBL/GenBank/DDBJ databases">
        <title>WGS of Thermoactinomyces spp.</title>
        <authorList>
            <person name="Cheng K."/>
        </authorList>
    </citation>
    <scope>NUCLEOTIDE SEQUENCE [LARGE SCALE GENOMIC DNA]</scope>
    <source>
        <strain evidence="3">CICC 10650\ACCC 41061</strain>
    </source>
</reference>